<name>A0A9Q0S1R9_9DIPT</name>
<dbReference type="InterPro" id="IPR009533">
    <property type="entry name" value="FAM107"/>
</dbReference>
<dbReference type="OrthoDB" id="5963205at2759"/>
<dbReference type="EMBL" id="WJQU01000003">
    <property type="protein sequence ID" value="KAJ6640188.1"/>
    <property type="molecule type" value="Genomic_DNA"/>
</dbReference>
<reference evidence="3" key="1">
    <citation type="submission" date="2022-07" db="EMBL/GenBank/DDBJ databases">
        <authorList>
            <person name="Trinca V."/>
            <person name="Uliana J.V.C."/>
            <person name="Torres T.T."/>
            <person name="Ward R.J."/>
            <person name="Monesi N."/>
        </authorList>
    </citation>
    <scope>NUCLEOTIDE SEQUENCE</scope>
    <source>
        <strain evidence="3">HSMRA1968</strain>
        <tissue evidence="3">Whole embryos</tissue>
    </source>
</reference>
<accession>A0A9Q0S1R9</accession>
<evidence type="ECO:0000256" key="1">
    <source>
        <dbReference type="ARBA" id="ARBA00023054"/>
    </source>
</evidence>
<keyword evidence="1" id="KW-0175">Coiled coil</keyword>
<dbReference type="PANTHER" id="PTHR16768">
    <property type="entry name" value="DOWN REGULATED IN RENAL CARCINOMA 1/TU3A"/>
    <property type="match status" value="1"/>
</dbReference>
<gene>
    <name evidence="3" type="ORF">Bhyg_12937</name>
</gene>
<dbReference type="Pfam" id="PF06625">
    <property type="entry name" value="DUF1151"/>
    <property type="match status" value="1"/>
</dbReference>
<dbReference type="AlphaFoldDB" id="A0A9Q0S1R9"/>
<protein>
    <submittedName>
        <fullName evidence="3">Uncharacterized protein</fullName>
    </submittedName>
</protein>
<comment type="caution">
    <text evidence="3">The sequence shown here is derived from an EMBL/GenBank/DDBJ whole genome shotgun (WGS) entry which is preliminary data.</text>
</comment>
<feature type="compositionally biased region" description="Basic and acidic residues" evidence="2">
    <location>
        <begin position="86"/>
        <end position="97"/>
    </location>
</feature>
<dbReference type="Proteomes" id="UP001151699">
    <property type="component" value="Chromosome X"/>
</dbReference>
<evidence type="ECO:0000313" key="4">
    <source>
        <dbReference type="Proteomes" id="UP001151699"/>
    </source>
</evidence>
<feature type="region of interest" description="Disordered" evidence="2">
    <location>
        <begin position="86"/>
        <end position="108"/>
    </location>
</feature>
<evidence type="ECO:0000313" key="3">
    <source>
        <dbReference type="EMBL" id="KAJ6640188.1"/>
    </source>
</evidence>
<feature type="compositionally biased region" description="Polar residues" evidence="2">
    <location>
        <begin position="98"/>
        <end position="108"/>
    </location>
</feature>
<dbReference type="PANTHER" id="PTHR16768:SF5">
    <property type="entry name" value="FI14214P"/>
    <property type="match status" value="1"/>
</dbReference>
<feature type="non-terminal residue" evidence="3">
    <location>
        <position position="108"/>
    </location>
</feature>
<keyword evidence="4" id="KW-1185">Reference proteome</keyword>
<organism evidence="3 4">
    <name type="scientific">Pseudolycoriella hygida</name>
    <dbReference type="NCBI Taxonomy" id="35572"/>
    <lineage>
        <taxon>Eukaryota</taxon>
        <taxon>Metazoa</taxon>
        <taxon>Ecdysozoa</taxon>
        <taxon>Arthropoda</taxon>
        <taxon>Hexapoda</taxon>
        <taxon>Insecta</taxon>
        <taxon>Pterygota</taxon>
        <taxon>Neoptera</taxon>
        <taxon>Endopterygota</taxon>
        <taxon>Diptera</taxon>
        <taxon>Nematocera</taxon>
        <taxon>Sciaroidea</taxon>
        <taxon>Sciaridae</taxon>
        <taxon>Pseudolycoriella</taxon>
    </lineage>
</organism>
<evidence type="ECO:0000256" key="2">
    <source>
        <dbReference type="SAM" id="MobiDB-lite"/>
    </source>
</evidence>
<sequence length="108" mass="12584">NNGESLRISMRKENVTKYLLKMMPPFCNTQQSSGVVRDADGQIIPKKIINPCLDSIDRQNLHRELMFNQKIGRNVLDQKSELEKVLRKQKEKQRMSNEQKSNQGIRSI</sequence>
<proteinExistence type="predicted"/>